<sequence length="139" mass="14906">MLFEAASPQPASPSSDHLHFAGLNPIDVVAPRNLDVPVRGYSDDLTGESDIPGHTPGNLGADCNERLSHVDHSTCGGVEMSTAIARIILEHSYRSEWSGPAKWVWECRHEGCAASGASDEEHAAHLAERITAAIRNNLT</sequence>
<protein>
    <submittedName>
        <fullName evidence="1">Uncharacterized protein</fullName>
    </submittedName>
</protein>
<evidence type="ECO:0000313" key="1">
    <source>
        <dbReference type="EMBL" id="MDH6199211.1"/>
    </source>
</evidence>
<proteinExistence type="predicted"/>
<evidence type="ECO:0000313" key="2">
    <source>
        <dbReference type="Proteomes" id="UP001160130"/>
    </source>
</evidence>
<keyword evidence="2" id="KW-1185">Reference proteome</keyword>
<organism evidence="1 2">
    <name type="scientific">Mycolicibacterium frederiksbergense</name>
    <dbReference type="NCBI Taxonomy" id="117567"/>
    <lineage>
        <taxon>Bacteria</taxon>
        <taxon>Bacillati</taxon>
        <taxon>Actinomycetota</taxon>
        <taxon>Actinomycetes</taxon>
        <taxon>Mycobacteriales</taxon>
        <taxon>Mycobacteriaceae</taxon>
        <taxon>Mycolicibacterium</taxon>
    </lineage>
</organism>
<name>A0ABT6L8D0_9MYCO</name>
<reference evidence="1 2" key="1">
    <citation type="submission" date="2023-04" db="EMBL/GenBank/DDBJ databases">
        <title>Forest soil microbial communities from Buena Vista Peninsula, Colon Province, Panama.</title>
        <authorList>
            <person name="Bouskill N."/>
        </authorList>
    </citation>
    <scope>NUCLEOTIDE SEQUENCE [LARGE SCALE GENOMIC DNA]</scope>
    <source>
        <strain evidence="1 2">AC80</strain>
    </source>
</reference>
<dbReference type="EMBL" id="JARXVE010000016">
    <property type="protein sequence ID" value="MDH6199211.1"/>
    <property type="molecule type" value="Genomic_DNA"/>
</dbReference>
<dbReference type="Proteomes" id="UP001160130">
    <property type="component" value="Unassembled WGS sequence"/>
</dbReference>
<dbReference type="RefSeq" id="WP_280835761.1">
    <property type="nucleotide sequence ID" value="NZ_JARXVE010000016.1"/>
</dbReference>
<accession>A0ABT6L8D0</accession>
<gene>
    <name evidence="1" type="ORF">M2272_005879</name>
</gene>
<comment type="caution">
    <text evidence="1">The sequence shown here is derived from an EMBL/GenBank/DDBJ whole genome shotgun (WGS) entry which is preliminary data.</text>
</comment>